<gene>
    <name evidence="3" type="ORF">PENTCL1PPCAC_14149</name>
</gene>
<evidence type="ECO:0000256" key="2">
    <source>
        <dbReference type="SAM" id="SignalP"/>
    </source>
</evidence>
<feature type="signal peptide" evidence="2">
    <location>
        <begin position="1"/>
        <end position="16"/>
    </location>
</feature>
<accession>A0AAV5TA27</accession>
<evidence type="ECO:0000256" key="1">
    <source>
        <dbReference type="SAM" id="MobiDB-lite"/>
    </source>
</evidence>
<keyword evidence="2" id="KW-0732">Signal</keyword>
<dbReference type="PANTHER" id="PTHR31967:SF14">
    <property type="entry name" value="GROUND-LIKE DOMAIN-CONTAINING PROTEIN"/>
    <property type="match status" value="1"/>
</dbReference>
<feature type="compositionally biased region" description="Low complexity" evidence="1">
    <location>
        <begin position="62"/>
        <end position="71"/>
    </location>
</feature>
<keyword evidence="4" id="KW-1185">Reference proteome</keyword>
<proteinExistence type="predicted"/>
<dbReference type="Proteomes" id="UP001432027">
    <property type="component" value="Unassembled WGS sequence"/>
</dbReference>
<sequence length="141" mass="16075">MRFMLFILASTFIVAAKTTFKGVTYQIQGVEIDEGQQGQYAQAPDLQRLSANGFSQQQLLQQQQQRQAQLATPKKVNRFHQGSKKGSKRGTAYYYPPRQPHPLPTCFHNPTGYVCCNEELNDLMVDTYTTLEQRPKFHACS</sequence>
<dbReference type="AlphaFoldDB" id="A0AAV5TA27"/>
<feature type="region of interest" description="Disordered" evidence="1">
    <location>
        <begin position="62"/>
        <end position="92"/>
    </location>
</feature>
<comment type="caution">
    <text evidence="3">The sequence shown here is derived from an EMBL/GenBank/DDBJ whole genome shotgun (WGS) entry which is preliminary data.</text>
</comment>
<organism evidence="3 4">
    <name type="scientific">Pristionchus entomophagus</name>
    <dbReference type="NCBI Taxonomy" id="358040"/>
    <lineage>
        <taxon>Eukaryota</taxon>
        <taxon>Metazoa</taxon>
        <taxon>Ecdysozoa</taxon>
        <taxon>Nematoda</taxon>
        <taxon>Chromadorea</taxon>
        <taxon>Rhabditida</taxon>
        <taxon>Rhabditina</taxon>
        <taxon>Diplogasteromorpha</taxon>
        <taxon>Diplogasteroidea</taxon>
        <taxon>Neodiplogasteridae</taxon>
        <taxon>Pristionchus</taxon>
    </lineage>
</organism>
<protein>
    <submittedName>
        <fullName evidence="3">Uncharacterized protein</fullName>
    </submittedName>
</protein>
<reference evidence="3" key="1">
    <citation type="submission" date="2023-10" db="EMBL/GenBank/DDBJ databases">
        <title>Genome assembly of Pristionchus species.</title>
        <authorList>
            <person name="Yoshida K."/>
            <person name="Sommer R.J."/>
        </authorList>
    </citation>
    <scope>NUCLEOTIDE SEQUENCE</scope>
    <source>
        <strain evidence="3">RS0144</strain>
    </source>
</reference>
<feature type="compositionally biased region" description="Basic residues" evidence="1">
    <location>
        <begin position="75"/>
        <end position="88"/>
    </location>
</feature>
<evidence type="ECO:0000313" key="4">
    <source>
        <dbReference type="Proteomes" id="UP001432027"/>
    </source>
</evidence>
<dbReference type="EMBL" id="BTSX01000004">
    <property type="protein sequence ID" value="GMS91975.1"/>
    <property type="molecule type" value="Genomic_DNA"/>
</dbReference>
<dbReference type="PANTHER" id="PTHR31967">
    <property type="entry name" value="GROUNDHOG (HEDGEHOG-LIKE FAMILY)-RELATED"/>
    <property type="match status" value="1"/>
</dbReference>
<feature type="chain" id="PRO_5043517889" evidence="2">
    <location>
        <begin position="17"/>
        <end position="141"/>
    </location>
</feature>
<evidence type="ECO:0000313" key="3">
    <source>
        <dbReference type="EMBL" id="GMS91975.1"/>
    </source>
</evidence>
<name>A0AAV5TA27_9BILA</name>